<dbReference type="InterPro" id="IPR050176">
    <property type="entry name" value="LTTR"/>
</dbReference>
<dbReference type="InterPro" id="IPR005119">
    <property type="entry name" value="LysR_subst-bd"/>
</dbReference>
<protein>
    <submittedName>
        <fullName evidence="6">Transcriptional regulator, LysR family</fullName>
    </submittedName>
</protein>
<dbReference type="RefSeq" id="WP_085227590.1">
    <property type="nucleotide sequence ID" value="NZ_BSQD01000004.1"/>
</dbReference>
<dbReference type="GeneID" id="95553554"/>
<dbReference type="SUPFAM" id="SSF46785">
    <property type="entry name" value="Winged helix' DNA-binding domain"/>
    <property type="match status" value="1"/>
</dbReference>
<dbReference type="Pfam" id="PF00126">
    <property type="entry name" value="HTH_1"/>
    <property type="match status" value="1"/>
</dbReference>
<dbReference type="OrthoDB" id="5946420at2"/>
<evidence type="ECO:0000256" key="1">
    <source>
        <dbReference type="ARBA" id="ARBA00009437"/>
    </source>
</evidence>
<dbReference type="PROSITE" id="PS50931">
    <property type="entry name" value="HTH_LYSR"/>
    <property type="match status" value="1"/>
</dbReference>
<comment type="similarity">
    <text evidence="1">Belongs to the LysR transcriptional regulatory family.</text>
</comment>
<dbReference type="STRING" id="28094.SAMN06295900_105363"/>
<dbReference type="AlphaFoldDB" id="A0A1X7EGG6"/>
<name>A0A1X7EGG6_TRICW</name>
<dbReference type="Gene3D" id="3.40.190.10">
    <property type="entry name" value="Periplasmic binding protein-like II"/>
    <property type="match status" value="2"/>
</dbReference>
<gene>
    <name evidence="6" type="ORF">SAMN06295900_105363</name>
</gene>
<keyword evidence="2" id="KW-0805">Transcription regulation</keyword>
<keyword evidence="7" id="KW-1185">Reference proteome</keyword>
<reference evidence="7" key="1">
    <citation type="submission" date="2017-04" db="EMBL/GenBank/DDBJ databases">
        <authorList>
            <person name="Varghese N."/>
            <person name="Submissions S."/>
        </authorList>
    </citation>
    <scope>NUCLEOTIDE SEQUENCE [LARGE SCALE GENOMIC DNA]</scope>
    <source>
        <strain evidence="7">Ballard 720</strain>
    </source>
</reference>
<dbReference type="InterPro" id="IPR036390">
    <property type="entry name" value="WH_DNA-bd_sf"/>
</dbReference>
<proteinExistence type="inferred from homology"/>
<evidence type="ECO:0000313" key="6">
    <source>
        <dbReference type="EMBL" id="SMF33529.1"/>
    </source>
</evidence>
<evidence type="ECO:0000259" key="5">
    <source>
        <dbReference type="PROSITE" id="PS50931"/>
    </source>
</evidence>
<dbReference type="PRINTS" id="PR00039">
    <property type="entry name" value="HTHLYSR"/>
</dbReference>
<dbReference type="Proteomes" id="UP000192911">
    <property type="component" value="Unassembled WGS sequence"/>
</dbReference>
<keyword evidence="4" id="KW-0804">Transcription</keyword>
<organism evidence="6 7">
    <name type="scientific">Trinickia caryophylli</name>
    <name type="common">Paraburkholderia caryophylli</name>
    <dbReference type="NCBI Taxonomy" id="28094"/>
    <lineage>
        <taxon>Bacteria</taxon>
        <taxon>Pseudomonadati</taxon>
        <taxon>Pseudomonadota</taxon>
        <taxon>Betaproteobacteria</taxon>
        <taxon>Burkholderiales</taxon>
        <taxon>Burkholderiaceae</taxon>
        <taxon>Trinickia</taxon>
    </lineage>
</organism>
<dbReference type="PANTHER" id="PTHR30579">
    <property type="entry name" value="TRANSCRIPTIONAL REGULATOR"/>
    <property type="match status" value="1"/>
</dbReference>
<dbReference type="InterPro" id="IPR000847">
    <property type="entry name" value="LysR_HTH_N"/>
</dbReference>
<dbReference type="GO" id="GO:0003700">
    <property type="term" value="F:DNA-binding transcription factor activity"/>
    <property type="evidence" value="ECO:0007669"/>
    <property type="project" value="InterPro"/>
</dbReference>
<evidence type="ECO:0000256" key="3">
    <source>
        <dbReference type="ARBA" id="ARBA00023125"/>
    </source>
</evidence>
<dbReference type="Pfam" id="PF03466">
    <property type="entry name" value="LysR_substrate"/>
    <property type="match status" value="1"/>
</dbReference>
<dbReference type="EMBL" id="FXAH01000005">
    <property type="protein sequence ID" value="SMF33529.1"/>
    <property type="molecule type" value="Genomic_DNA"/>
</dbReference>
<sequence>MELLDLDAVRAFVQVADLSSFTRAAQTLGTTQSAVSLKLRRLEAQLGQSLLERTPRSVRLSQAGAAFLESARELLDAHTRAVTSIGIERRRLKIGLSEHVAGADLHRIVAALHRHDPRLVVEMHLGLSAALLAQYEDRQFDACIVRYELDEASRWSARSDAELLFAEPLAWLAAPTFRLIPGEAVPLATMAGTCAVRAVAIRALERAGFSWREAFVGGGIAAVGAAVAAGLAICALAKRIAPPGVVELDAQAGLPALPDAQIVLHSRVREPHARSALRMLTETLARR</sequence>
<dbReference type="Gene3D" id="1.10.10.10">
    <property type="entry name" value="Winged helix-like DNA-binding domain superfamily/Winged helix DNA-binding domain"/>
    <property type="match status" value="1"/>
</dbReference>
<evidence type="ECO:0000256" key="2">
    <source>
        <dbReference type="ARBA" id="ARBA00023015"/>
    </source>
</evidence>
<evidence type="ECO:0000313" key="7">
    <source>
        <dbReference type="Proteomes" id="UP000192911"/>
    </source>
</evidence>
<keyword evidence="3" id="KW-0238">DNA-binding</keyword>
<dbReference type="GO" id="GO:0003677">
    <property type="term" value="F:DNA binding"/>
    <property type="evidence" value="ECO:0007669"/>
    <property type="project" value="UniProtKB-KW"/>
</dbReference>
<accession>A0A1X7EGG6</accession>
<dbReference type="InterPro" id="IPR036388">
    <property type="entry name" value="WH-like_DNA-bd_sf"/>
</dbReference>
<dbReference type="PANTHER" id="PTHR30579:SF7">
    <property type="entry name" value="HTH-TYPE TRANSCRIPTIONAL REGULATOR LRHA-RELATED"/>
    <property type="match status" value="1"/>
</dbReference>
<dbReference type="FunFam" id="1.10.10.10:FF:000001">
    <property type="entry name" value="LysR family transcriptional regulator"/>
    <property type="match status" value="1"/>
</dbReference>
<feature type="domain" description="HTH lysR-type" evidence="5">
    <location>
        <begin position="4"/>
        <end position="61"/>
    </location>
</feature>
<evidence type="ECO:0000256" key="4">
    <source>
        <dbReference type="ARBA" id="ARBA00023163"/>
    </source>
</evidence>
<dbReference type="SUPFAM" id="SSF53850">
    <property type="entry name" value="Periplasmic binding protein-like II"/>
    <property type="match status" value="1"/>
</dbReference>